<sequence>MSELPTPETGEQQGLMLPKFWDVFLKHQRLKAGIEFELGLFVQKVTIAGAESYTLYDDQGCPISRGDMGRVDANFSLDTSGVAGFFVGRPWMLAHTHPTVLNESEDQVANIVDLPSDTDLSDVDLHKMIIWGAEKLGFYATVIERPETPEEIEAYQQATKKYRLAVESDNQSEMRRILLEELGGKFYRLVESGSDTFKAVSPKQAGMSKEELRLSSGVEIASD</sequence>
<name>A0A2H0Q127_9BACT</name>
<comment type="caution">
    <text evidence="1">The sequence shown here is derived from an EMBL/GenBank/DDBJ whole genome shotgun (WGS) entry which is preliminary data.</text>
</comment>
<protein>
    <submittedName>
        <fullName evidence="1">Uncharacterized protein</fullName>
    </submittedName>
</protein>
<organism evidence="1 2">
    <name type="scientific">Candidatus Berkelbacteria bacterium CG11_big_fil_rev_8_21_14_0_20_42_15</name>
    <dbReference type="NCBI Taxonomy" id="1974517"/>
    <lineage>
        <taxon>Bacteria</taxon>
        <taxon>Candidatus Berkelbacteria</taxon>
    </lineage>
</organism>
<dbReference type="Proteomes" id="UP000231154">
    <property type="component" value="Unassembled WGS sequence"/>
</dbReference>
<evidence type="ECO:0000313" key="2">
    <source>
        <dbReference type="Proteomes" id="UP000231154"/>
    </source>
</evidence>
<dbReference type="AlphaFoldDB" id="A0A2H0Q127"/>
<reference evidence="1 2" key="1">
    <citation type="submission" date="2017-09" db="EMBL/GenBank/DDBJ databases">
        <title>Depth-based differentiation of microbial function through sediment-hosted aquifers and enrichment of novel symbionts in the deep terrestrial subsurface.</title>
        <authorList>
            <person name="Probst A.J."/>
            <person name="Ladd B."/>
            <person name="Jarett J.K."/>
            <person name="Geller-Mcgrath D.E."/>
            <person name="Sieber C.M."/>
            <person name="Emerson J.B."/>
            <person name="Anantharaman K."/>
            <person name="Thomas B.C."/>
            <person name="Malmstrom R."/>
            <person name="Stieglmeier M."/>
            <person name="Klingl A."/>
            <person name="Woyke T."/>
            <person name="Ryan C.M."/>
            <person name="Banfield J.F."/>
        </authorList>
    </citation>
    <scope>NUCLEOTIDE SEQUENCE [LARGE SCALE GENOMIC DNA]</scope>
    <source>
        <strain evidence="1">CG11_big_fil_rev_8_21_14_0_20_42_15</strain>
    </source>
</reference>
<evidence type="ECO:0000313" key="1">
    <source>
        <dbReference type="EMBL" id="PIR27225.1"/>
    </source>
</evidence>
<proteinExistence type="predicted"/>
<gene>
    <name evidence="1" type="ORF">COV40_02005</name>
</gene>
<accession>A0A2H0Q127</accession>
<dbReference type="EMBL" id="PCXF01000058">
    <property type="protein sequence ID" value="PIR27225.1"/>
    <property type="molecule type" value="Genomic_DNA"/>
</dbReference>